<dbReference type="PANTHER" id="PTHR45125">
    <property type="entry name" value="F21J9.4-RELATED"/>
    <property type="match status" value="1"/>
</dbReference>
<sequence>MPGRQATIDNTARDPTPTATSCKPIVTCFICGLQLARVAPPAPLGPTRSWTFRVTSLPIGTSNLTSTSPHRSLFHVSHTAIDGTASGPTSIATSCKISGFQWPLDDPGTQTIVAKAVPKREGNYNHEEDIQLCMSSENITYWKRIADHYHANKTFESDRNANSLEHRWSTIHKECQKFQRYYDEIELLHPSGIPYKEHVRHCQKFQTIENNKRSQSNMSSNGATEGEGGELFNRTKSKEEANWKKASKGEEEKKLKEDRWKEAKMIHQEKISLEKEKLMWEQEQKIMFCDVSTLRYVLAMRAQIAAQKMAAFSARFGGGFDGGFAASSGGSGGDVEGAAI</sequence>
<dbReference type="Proteomes" id="UP000244336">
    <property type="component" value="Chromosome 2"/>
</dbReference>
<dbReference type="EMBL" id="CM009750">
    <property type="protein sequence ID" value="PUZ69412.1"/>
    <property type="molecule type" value="Genomic_DNA"/>
</dbReference>
<feature type="compositionally biased region" description="Basic and acidic residues" evidence="1">
    <location>
        <begin position="236"/>
        <end position="256"/>
    </location>
</feature>
<protein>
    <recommendedName>
        <fullName evidence="4">No apical meristem-associated C-terminal domain-containing protein</fullName>
    </recommendedName>
</protein>
<evidence type="ECO:0000313" key="2">
    <source>
        <dbReference type="EMBL" id="PUZ69412.1"/>
    </source>
</evidence>
<evidence type="ECO:0000313" key="3">
    <source>
        <dbReference type="Proteomes" id="UP000244336"/>
    </source>
</evidence>
<proteinExistence type="predicted"/>
<dbReference type="PANTHER" id="PTHR45125:SF48">
    <property type="entry name" value="MYB-LIKE DOMAIN-CONTAINING PROTEIN"/>
    <property type="match status" value="1"/>
</dbReference>
<dbReference type="OrthoDB" id="680504at2759"/>
<gene>
    <name evidence="2" type="ORF">GQ55_2G106000</name>
</gene>
<reference evidence="2 3" key="1">
    <citation type="submission" date="2018-04" db="EMBL/GenBank/DDBJ databases">
        <title>WGS assembly of Panicum hallii var. hallii HAL2.</title>
        <authorList>
            <person name="Lovell J."/>
            <person name="Jenkins J."/>
            <person name="Lowry D."/>
            <person name="Mamidi S."/>
            <person name="Sreedasyam A."/>
            <person name="Weng X."/>
            <person name="Barry K."/>
            <person name="Bonette J."/>
            <person name="Campitelli B."/>
            <person name="Daum C."/>
            <person name="Gordon S."/>
            <person name="Gould B."/>
            <person name="Lipzen A."/>
            <person name="MacQueen A."/>
            <person name="Palacio-Mejia J."/>
            <person name="Plott C."/>
            <person name="Shakirov E."/>
            <person name="Shu S."/>
            <person name="Yoshinaga Y."/>
            <person name="Zane M."/>
            <person name="Rokhsar D."/>
            <person name="Grimwood J."/>
            <person name="Schmutz J."/>
            <person name="Juenger T."/>
        </authorList>
    </citation>
    <scope>NUCLEOTIDE SEQUENCE [LARGE SCALE GENOMIC DNA]</scope>
    <source>
        <strain evidence="3">cv. HAL2</strain>
    </source>
</reference>
<dbReference type="Gramene" id="PUZ69412">
    <property type="protein sequence ID" value="PUZ69412"/>
    <property type="gene ID" value="GQ55_2G106000"/>
</dbReference>
<feature type="region of interest" description="Disordered" evidence="1">
    <location>
        <begin position="210"/>
        <end position="256"/>
    </location>
</feature>
<feature type="compositionally biased region" description="Polar residues" evidence="1">
    <location>
        <begin position="210"/>
        <end position="223"/>
    </location>
</feature>
<evidence type="ECO:0008006" key="4">
    <source>
        <dbReference type="Google" id="ProtNLM"/>
    </source>
</evidence>
<keyword evidence="3" id="KW-1185">Reference proteome</keyword>
<accession>A0A2T7ENL0</accession>
<evidence type="ECO:0000256" key="1">
    <source>
        <dbReference type="SAM" id="MobiDB-lite"/>
    </source>
</evidence>
<name>A0A2T7ENL0_9POAL</name>
<organism evidence="2 3">
    <name type="scientific">Panicum hallii var. hallii</name>
    <dbReference type="NCBI Taxonomy" id="1504633"/>
    <lineage>
        <taxon>Eukaryota</taxon>
        <taxon>Viridiplantae</taxon>
        <taxon>Streptophyta</taxon>
        <taxon>Embryophyta</taxon>
        <taxon>Tracheophyta</taxon>
        <taxon>Spermatophyta</taxon>
        <taxon>Magnoliopsida</taxon>
        <taxon>Liliopsida</taxon>
        <taxon>Poales</taxon>
        <taxon>Poaceae</taxon>
        <taxon>PACMAD clade</taxon>
        <taxon>Panicoideae</taxon>
        <taxon>Panicodae</taxon>
        <taxon>Paniceae</taxon>
        <taxon>Panicinae</taxon>
        <taxon>Panicum</taxon>
        <taxon>Panicum sect. Panicum</taxon>
    </lineage>
</organism>
<dbReference type="AlphaFoldDB" id="A0A2T7ENL0"/>